<dbReference type="PANTHER" id="PTHR43157:SF31">
    <property type="entry name" value="PHOSPHATIDYLINOSITOL-GLYCAN BIOSYNTHESIS CLASS F PROTEIN"/>
    <property type="match status" value="1"/>
</dbReference>
<sequence>MPSAPRVPRWDAHRLPDARGRSFLVTGGNAGIGYFVAEQLAATGATVVIGCRDRARAEAAIGSIGSRVPGATVRHVPLDLADRASLKASVDALGLDRLDAVVHNAGVLFDDPPRRETRDGLELMFATNHLGHFALTHHLAPLLAAAPGSRIVTTGSFAAKSERLDLDDLQSTRDYRPKRTYARSKLAQMLFAVELDRRLRACGSTTLSVLVHPGGALDSLTPSRPPVHVRTTGERLRNLPLGLVVQGKDTAAWPAVRAVLDPAVRGGGLMLSPRAFGLRGTPEAEPLWKQLTDARTAERLWAASCDLTGTDPVFPAPANGERPVAPEASRVRPSGGRVR</sequence>
<protein>
    <submittedName>
        <fullName evidence="3">SDR family NAD(P)-dependent oxidoreductase</fullName>
    </submittedName>
</protein>
<dbReference type="EMBL" id="CP163445">
    <property type="protein sequence ID" value="XDQ83327.1"/>
    <property type="molecule type" value="Genomic_DNA"/>
</dbReference>
<organism evidence="3">
    <name type="scientific">Streptomyces sp. Y1</name>
    <dbReference type="NCBI Taxonomy" id="3238634"/>
    <lineage>
        <taxon>Bacteria</taxon>
        <taxon>Bacillati</taxon>
        <taxon>Actinomycetota</taxon>
        <taxon>Actinomycetes</taxon>
        <taxon>Kitasatosporales</taxon>
        <taxon>Streptomycetaceae</taxon>
        <taxon>Streptomyces</taxon>
    </lineage>
</organism>
<name>A0AB39TVS4_9ACTN</name>
<proteinExistence type="predicted"/>
<dbReference type="InterPro" id="IPR002347">
    <property type="entry name" value="SDR_fam"/>
</dbReference>
<gene>
    <name evidence="3" type="ORF">AB2U05_34875</name>
</gene>
<feature type="region of interest" description="Disordered" evidence="2">
    <location>
        <begin position="315"/>
        <end position="339"/>
    </location>
</feature>
<dbReference type="PRINTS" id="PR00081">
    <property type="entry name" value="GDHRDH"/>
</dbReference>
<dbReference type="InterPro" id="IPR036291">
    <property type="entry name" value="NAD(P)-bd_dom_sf"/>
</dbReference>
<reference evidence="3" key="1">
    <citation type="submission" date="2024-07" db="EMBL/GenBank/DDBJ databases">
        <authorList>
            <person name="Yu S.T."/>
        </authorList>
    </citation>
    <scope>NUCLEOTIDE SEQUENCE</scope>
    <source>
        <strain evidence="3">Y1</strain>
    </source>
</reference>
<evidence type="ECO:0000313" key="3">
    <source>
        <dbReference type="EMBL" id="XDQ83327.1"/>
    </source>
</evidence>
<dbReference type="PANTHER" id="PTHR43157">
    <property type="entry name" value="PHOSPHATIDYLINOSITOL-GLYCAN BIOSYNTHESIS CLASS F PROTEIN-RELATED"/>
    <property type="match status" value="1"/>
</dbReference>
<dbReference type="Gene3D" id="3.40.50.720">
    <property type="entry name" value="NAD(P)-binding Rossmann-like Domain"/>
    <property type="match status" value="1"/>
</dbReference>
<dbReference type="Pfam" id="PF00106">
    <property type="entry name" value="adh_short"/>
    <property type="match status" value="1"/>
</dbReference>
<dbReference type="AlphaFoldDB" id="A0AB39TVS4"/>
<dbReference type="RefSeq" id="WP_369185481.1">
    <property type="nucleotide sequence ID" value="NZ_CP163445.1"/>
</dbReference>
<dbReference type="SUPFAM" id="SSF51735">
    <property type="entry name" value="NAD(P)-binding Rossmann-fold domains"/>
    <property type="match status" value="1"/>
</dbReference>
<evidence type="ECO:0000256" key="2">
    <source>
        <dbReference type="SAM" id="MobiDB-lite"/>
    </source>
</evidence>
<evidence type="ECO:0000256" key="1">
    <source>
        <dbReference type="ARBA" id="ARBA00023002"/>
    </source>
</evidence>
<dbReference type="GO" id="GO:0016491">
    <property type="term" value="F:oxidoreductase activity"/>
    <property type="evidence" value="ECO:0007669"/>
    <property type="project" value="UniProtKB-KW"/>
</dbReference>
<accession>A0AB39TVS4</accession>
<keyword evidence="1" id="KW-0560">Oxidoreductase</keyword>